<evidence type="ECO:0000256" key="2">
    <source>
        <dbReference type="ARBA" id="ARBA00022679"/>
    </source>
</evidence>
<organism evidence="3 4">
    <name type="scientific">Candidatus Criblamydia sequanensis CRIB-18</name>
    <dbReference type="NCBI Taxonomy" id="1437425"/>
    <lineage>
        <taxon>Bacteria</taxon>
        <taxon>Pseudomonadati</taxon>
        <taxon>Chlamydiota</taxon>
        <taxon>Chlamydiia</taxon>
        <taxon>Parachlamydiales</taxon>
        <taxon>Candidatus Criblamydiaceae</taxon>
        <taxon>Candidatus Criblamydia</taxon>
    </lineage>
</organism>
<dbReference type="InterPro" id="IPR050078">
    <property type="entry name" value="Ribosomal_L11_MeTrfase_PrmA"/>
</dbReference>
<dbReference type="STRING" id="1437425.CSEC_1695"/>
<evidence type="ECO:0000256" key="1">
    <source>
        <dbReference type="ARBA" id="ARBA00022603"/>
    </source>
</evidence>
<protein>
    <submittedName>
        <fullName evidence="3">Ribosomal protein L11 methyltransferase</fullName>
        <ecNumber evidence="3">2.1.1.-</ecNumber>
    </submittedName>
</protein>
<dbReference type="Proteomes" id="UP000031552">
    <property type="component" value="Unassembled WGS sequence"/>
</dbReference>
<reference evidence="3" key="2">
    <citation type="submission" date="2014-09" db="EMBL/GenBank/DDBJ databases">
        <title>Criblamydia sequanensis harbors a mega-plasmid encoding arsenite resistance.</title>
        <authorList>
            <person name="Bertelli C."/>
            <person name="Goesmann A."/>
            <person name="Greub G."/>
        </authorList>
    </citation>
    <scope>NUCLEOTIDE SEQUENCE [LARGE SCALE GENOMIC DNA]</scope>
    <source>
        <strain evidence="3">CRIB-18</strain>
    </source>
</reference>
<keyword evidence="1 3" id="KW-0489">Methyltransferase</keyword>
<proteinExistence type="predicted"/>
<keyword evidence="4" id="KW-1185">Reference proteome</keyword>
<sequence length="274" mass="30904">MLHYKLIIPIENENVIISYLESKNLPVFAVVETEGEVEIFTAFERNEEVELNELKEKFNPFKAEALGTGVVDWESEWQAHSKYYQDGFLKIQPIDFGKSGREISMLPGPGFGDLSHMTTELTLKLMSKLPLKEAFCIDIGSGSGILSIAAASWGAKKVIALDIDPEAVSHTKENAKLNHFDSIIEAHLTPFEGLLDSLLNQKTLFVFMNMIESEQKTAFHQTQIEKLKGVEIYLVTSGILEKDKTKYIQKQIKAGFRLQESLEKEGWVACVFKN</sequence>
<dbReference type="PANTHER" id="PTHR43648">
    <property type="entry name" value="ELECTRON TRANSFER FLAVOPROTEIN BETA SUBUNIT LYSINE METHYLTRANSFERASE"/>
    <property type="match status" value="1"/>
</dbReference>
<dbReference type="AlphaFoldDB" id="A0A090CZH5"/>
<reference evidence="3" key="1">
    <citation type="submission" date="2013-12" db="EMBL/GenBank/DDBJ databases">
        <authorList>
            <person name="Linke B."/>
        </authorList>
    </citation>
    <scope>NUCLEOTIDE SEQUENCE [LARGE SCALE GENOMIC DNA]</scope>
    <source>
        <strain evidence="3">CRIB-18</strain>
    </source>
</reference>
<dbReference type="PANTHER" id="PTHR43648:SF1">
    <property type="entry name" value="ELECTRON TRANSFER FLAVOPROTEIN BETA SUBUNIT LYSINE METHYLTRANSFERASE"/>
    <property type="match status" value="1"/>
</dbReference>
<dbReference type="EC" id="2.1.1.-" evidence="3"/>
<gene>
    <name evidence="3" type="primary">prmA</name>
    <name evidence="3" type="ORF">CSEC_1695</name>
</gene>
<comment type="caution">
    <text evidence="3">The sequence shown here is derived from an EMBL/GenBank/DDBJ whole genome shotgun (WGS) entry which is preliminary data.</text>
</comment>
<dbReference type="GO" id="GO:0008276">
    <property type="term" value="F:protein methyltransferase activity"/>
    <property type="evidence" value="ECO:0007669"/>
    <property type="project" value="TreeGrafter"/>
</dbReference>
<dbReference type="InterPro" id="IPR029063">
    <property type="entry name" value="SAM-dependent_MTases_sf"/>
</dbReference>
<dbReference type="GO" id="GO:0005840">
    <property type="term" value="C:ribosome"/>
    <property type="evidence" value="ECO:0007669"/>
    <property type="project" value="UniProtKB-KW"/>
</dbReference>
<evidence type="ECO:0000313" key="4">
    <source>
        <dbReference type="Proteomes" id="UP000031552"/>
    </source>
</evidence>
<dbReference type="GO" id="GO:0032259">
    <property type="term" value="P:methylation"/>
    <property type="evidence" value="ECO:0007669"/>
    <property type="project" value="UniProtKB-KW"/>
</dbReference>
<dbReference type="Gene3D" id="3.40.50.150">
    <property type="entry name" value="Vaccinia Virus protein VP39"/>
    <property type="match status" value="1"/>
</dbReference>
<accession>A0A090CZH5</accession>
<keyword evidence="2 3" id="KW-0808">Transferase</keyword>
<keyword evidence="3" id="KW-0689">Ribosomal protein</keyword>
<dbReference type="eggNOG" id="COG2264">
    <property type="taxonomic scope" value="Bacteria"/>
</dbReference>
<dbReference type="SUPFAM" id="SSF53335">
    <property type="entry name" value="S-adenosyl-L-methionine-dependent methyltransferases"/>
    <property type="match status" value="1"/>
</dbReference>
<dbReference type="RefSeq" id="WP_053331935.1">
    <property type="nucleotide sequence ID" value="NZ_CCEJ010000008.1"/>
</dbReference>
<name>A0A090CZH5_9BACT</name>
<dbReference type="CDD" id="cd02440">
    <property type="entry name" value="AdoMet_MTases"/>
    <property type="match status" value="1"/>
</dbReference>
<dbReference type="EMBL" id="CCEJ010000008">
    <property type="protein sequence ID" value="CDR34507.1"/>
    <property type="molecule type" value="Genomic_DNA"/>
</dbReference>
<keyword evidence="3" id="KW-0687">Ribonucleoprotein</keyword>
<dbReference type="Pfam" id="PF06325">
    <property type="entry name" value="PrmA"/>
    <property type="match status" value="1"/>
</dbReference>
<evidence type="ECO:0000313" key="3">
    <source>
        <dbReference type="EMBL" id="CDR34507.1"/>
    </source>
</evidence>